<dbReference type="STRING" id="6239.Y18D10A.21.1"/>
<reference evidence="1 2" key="1">
    <citation type="journal article" date="1998" name="Science">
        <title>Genome sequence of the nematode C. elegans: a platform for investigating biology.</title>
        <authorList>
            <consortium name="The C. elegans sequencing consortium"/>
            <person name="Sulson J.E."/>
            <person name="Waterston R."/>
        </authorList>
    </citation>
    <scope>NUCLEOTIDE SEQUENCE [LARGE SCALE GENOMIC DNA]</scope>
    <source>
        <strain evidence="1 2">Bristol N2</strain>
    </source>
</reference>
<dbReference type="OMA" id="YLEICHY"/>
<dbReference type="HOGENOM" id="CLU_075146_0_0_1"/>
<evidence type="ECO:0000313" key="1">
    <source>
        <dbReference type="EMBL" id="CAA22331.2"/>
    </source>
</evidence>
<dbReference type="EMBL" id="BX284601">
    <property type="protein sequence ID" value="CAA22331.2"/>
    <property type="molecule type" value="Genomic_DNA"/>
</dbReference>
<dbReference type="InParanoid" id="Q9XW04"/>
<dbReference type="GeneID" id="189477"/>
<sequence length="286" mass="32914">MADYDDDKDERNPFCCANDKCECGGLSDMSISTILKFNPLYMDIQPSKFILSPDADKPTKYVIKCLSKVKQEVIVNMYSYIFEIQNSRHKYGVFTQFYHVFEPGQTMDLIIGIRASKDLSFTELALEHLMNPFGVLQISHYRSWKKDDSDKEWFNKINGRACIHKLDRNYYGHWEVKLAVEHETDDIKDRKKVFAVKLLKTVEKKADEIREKKKKAFPLMLKDYHPAPKSDYSGYSAMTVFEGVPSAKLDANNLKSVEQKTAAVKEPEPISTVAPIKKKKKILGCC</sequence>
<dbReference type="PaxDb" id="6239-Y18D10A.21"/>
<protein>
    <submittedName>
        <fullName evidence="1">CP2 domain-containing protein</fullName>
    </submittedName>
</protein>
<organism evidence="1 2">
    <name type="scientific">Caenorhabditis elegans</name>
    <dbReference type="NCBI Taxonomy" id="6239"/>
    <lineage>
        <taxon>Eukaryota</taxon>
        <taxon>Metazoa</taxon>
        <taxon>Ecdysozoa</taxon>
        <taxon>Nematoda</taxon>
        <taxon>Chromadorea</taxon>
        <taxon>Rhabditida</taxon>
        <taxon>Rhabditina</taxon>
        <taxon>Rhabditomorpha</taxon>
        <taxon>Rhabditoidea</taxon>
        <taxon>Rhabditidae</taxon>
        <taxon>Peloderinae</taxon>
        <taxon>Caenorhabditis</taxon>
    </lineage>
</organism>
<dbReference type="CTD" id="189477"/>
<dbReference type="KEGG" id="cel:CELE_Y18D10A.21"/>
<evidence type="ECO:0000313" key="3">
    <source>
        <dbReference type="WormBase" id="Y18D10A.21"/>
    </source>
</evidence>
<dbReference type="RefSeq" id="NP_493259.2">
    <property type="nucleotide sequence ID" value="NM_060858.2"/>
</dbReference>
<dbReference type="WormBase" id="Y18D10A.21">
    <property type="protein sequence ID" value="CE36229"/>
    <property type="gene ID" value="WBGene00012486"/>
</dbReference>
<dbReference type="OrthoDB" id="5907616at2759"/>
<dbReference type="PhylomeDB" id="Q9XW04"/>
<dbReference type="PIR" id="T26540">
    <property type="entry name" value="T26540"/>
</dbReference>
<dbReference type="FunCoup" id="Q9XW04">
    <property type="interactions" value="2"/>
</dbReference>
<dbReference type="eggNOG" id="ENOG502TIYH">
    <property type="taxonomic scope" value="Eukaryota"/>
</dbReference>
<accession>Q9XW04</accession>
<dbReference type="Proteomes" id="UP000001940">
    <property type="component" value="Chromosome I"/>
</dbReference>
<evidence type="ECO:0000313" key="2">
    <source>
        <dbReference type="Proteomes" id="UP000001940"/>
    </source>
</evidence>
<dbReference type="AlphaFoldDB" id="Q9XW04"/>
<dbReference type="AGR" id="WB:WBGene00012486"/>
<name>Q9XW04_CAEEL</name>
<proteinExistence type="predicted"/>
<gene>
    <name evidence="1" type="ORF">CELE_Y18D10A.21</name>
    <name evidence="1 3" type="ORF">Y18D10A.21</name>
</gene>
<dbReference type="UCSC" id="Y18D10A.21">
    <property type="organism name" value="c. elegans"/>
</dbReference>
<keyword evidence="2" id="KW-1185">Reference proteome</keyword>
<dbReference type="Bgee" id="WBGene00012486">
    <property type="expression patterns" value="Expressed in adult organism and 2 other cell types or tissues"/>
</dbReference>